<feature type="region of interest" description="Disordered" evidence="26">
    <location>
        <begin position="1866"/>
        <end position="1902"/>
    </location>
</feature>
<dbReference type="GO" id="GO:0015267">
    <property type="term" value="F:channel activity"/>
    <property type="evidence" value="ECO:0007669"/>
    <property type="project" value="UniProtKB-KW"/>
</dbReference>
<dbReference type="GO" id="GO:0019028">
    <property type="term" value="C:viral capsid"/>
    <property type="evidence" value="ECO:0007669"/>
    <property type="project" value="UniProtKB-KW"/>
</dbReference>
<dbReference type="PROSITE" id="PS51218">
    <property type="entry name" value="SF3_HELICASE_2"/>
    <property type="match status" value="1"/>
</dbReference>
<accession>A0AAU8JPV5</accession>
<dbReference type="CDD" id="cd00205">
    <property type="entry name" value="rhv_like"/>
    <property type="match status" value="1"/>
</dbReference>
<dbReference type="SUPFAM" id="SSF50494">
    <property type="entry name" value="Trypsin-like serine proteases"/>
    <property type="match status" value="1"/>
</dbReference>
<evidence type="ECO:0000256" key="3">
    <source>
        <dbReference type="ARBA" id="ARBA00020107"/>
    </source>
</evidence>
<proteinExistence type="predicted"/>
<dbReference type="InterPro" id="IPR043502">
    <property type="entry name" value="DNA/RNA_pol_sf"/>
</dbReference>
<keyword evidence="22" id="KW-0406">Ion transport</keyword>
<evidence type="ECO:0000256" key="10">
    <source>
        <dbReference type="ARBA" id="ARBA00022679"/>
    </source>
</evidence>
<dbReference type="GO" id="GO:0003724">
    <property type="term" value="F:RNA helicase activity"/>
    <property type="evidence" value="ECO:0007669"/>
    <property type="project" value="InterPro"/>
</dbReference>
<dbReference type="InterPro" id="IPR033703">
    <property type="entry name" value="Rhv-like"/>
</dbReference>
<feature type="domain" description="Peptidase C3" evidence="28">
    <location>
        <begin position="1903"/>
        <end position="2114"/>
    </location>
</feature>
<dbReference type="GO" id="GO:0006351">
    <property type="term" value="P:DNA-templated transcription"/>
    <property type="evidence" value="ECO:0007669"/>
    <property type="project" value="InterPro"/>
</dbReference>
<dbReference type="GO" id="GO:0046718">
    <property type="term" value="P:symbiont entry into host cell"/>
    <property type="evidence" value="ECO:0007669"/>
    <property type="project" value="UniProtKB-KW"/>
</dbReference>
<dbReference type="Gene3D" id="2.60.120.20">
    <property type="match status" value="3"/>
</dbReference>
<evidence type="ECO:0000256" key="19">
    <source>
        <dbReference type="ARBA" id="ARBA00022870"/>
    </source>
</evidence>
<keyword evidence="11" id="KW-0548">Nucleotidyltransferase</keyword>
<keyword evidence="10" id="KW-0808">Transferase</keyword>
<evidence type="ECO:0000256" key="24">
    <source>
        <dbReference type="ARBA" id="ARBA00023296"/>
    </source>
</evidence>
<dbReference type="InterPro" id="IPR014759">
    <property type="entry name" value="Helicase_SF3_ssRNA_vir"/>
</dbReference>
<evidence type="ECO:0000256" key="15">
    <source>
        <dbReference type="ARBA" id="ARBA00022806"/>
    </source>
</evidence>
<evidence type="ECO:0000256" key="12">
    <source>
        <dbReference type="ARBA" id="ARBA00022741"/>
    </source>
</evidence>
<dbReference type="InterPro" id="IPR013087">
    <property type="entry name" value="Znf_C2H2_type"/>
</dbReference>
<evidence type="ECO:0000256" key="20">
    <source>
        <dbReference type="ARBA" id="ARBA00022953"/>
    </source>
</evidence>
<evidence type="ECO:0000256" key="8">
    <source>
        <dbReference type="ARBA" id="ARBA00022581"/>
    </source>
</evidence>
<dbReference type="GO" id="GO:0019062">
    <property type="term" value="P:virion attachment to host cell"/>
    <property type="evidence" value="ECO:0007669"/>
    <property type="project" value="UniProtKB-KW"/>
</dbReference>
<comment type="subcellular location">
    <subcellularLocation>
        <location evidence="1">Host cytoplasmic vesicle membrane</location>
        <topology evidence="1">Peripheral membrane protein</topology>
        <orientation evidence="1">Cytoplasmic side</orientation>
    </subcellularLocation>
    <subcellularLocation>
        <location evidence="2">Virion</location>
    </subcellularLocation>
</comment>
<organism evidence="29">
    <name type="scientific">Ampivirus sp</name>
    <dbReference type="NCBI Taxonomy" id="2809149"/>
    <lineage>
        <taxon>Viruses</taxon>
        <taxon>Riboviria</taxon>
        <taxon>Orthornavirae</taxon>
        <taxon>Pisuviricota</taxon>
        <taxon>Pisoniviricetes</taxon>
        <taxon>Picornavirales</taxon>
        <taxon>Picornaviridae</taxon>
        <taxon>Ampivirus</taxon>
    </lineage>
</organism>
<reference evidence="29" key="2">
    <citation type="submission" date="2024-05" db="EMBL/GenBank/DDBJ databases">
        <authorList>
            <person name="Zell R."/>
            <person name="Groth M."/>
            <person name="Selinka L."/>
            <person name="Selinka H.-C."/>
        </authorList>
    </citation>
    <scope>NUCLEOTIDE SEQUENCE</scope>
    <source>
        <strain evidence="29">TC-AmpiV-2 MR233-17E/373</strain>
    </source>
</reference>
<keyword evidence="4" id="KW-0813">Transport</keyword>
<keyword evidence="13" id="KW-0378">Hydrolase</keyword>
<dbReference type="EMBL" id="PP872545">
    <property type="protein sequence ID" value="XCM67644.1"/>
    <property type="molecule type" value="Genomic_RNA"/>
</dbReference>
<keyword evidence="7" id="KW-0167">Capsid protein</keyword>
<evidence type="ECO:0000256" key="26">
    <source>
        <dbReference type="SAM" id="MobiDB-lite"/>
    </source>
</evidence>
<evidence type="ECO:0000256" key="1">
    <source>
        <dbReference type="ARBA" id="ARBA00004295"/>
    </source>
</evidence>
<dbReference type="InterPro" id="IPR043128">
    <property type="entry name" value="Rev_trsase/Diguanyl_cyclase"/>
</dbReference>
<dbReference type="InterPro" id="IPR001676">
    <property type="entry name" value="Picornavirus_capsid"/>
</dbReference>
<feature type="domain" description="SF3 helicase" evidence="27">
    <location>
        <begin position="1406"/>
        <end position="1573"/>
    </location>
</feature>
<keyword evidence="18" id="KW-0946">Virion</keyword>
<dbReference type="GO" id="GO:0005198">
    <property type="term" value="F:structural molecule activity"/>
    <property type="evidence" value="ECO:0007669"/>
    <property type="project" value="InterPro"/>
</dbReference>
<dbReference type="GO" id="GO:0005524">
    <property type="term" value="F:ATP binding"/>
    <property type="evidence" value="ECO:0007669"/>
    <property type="project" value="UniProtKB-KW"/>
</dbReference>
<evidence type="ECO:0000256" key="14">
    <source>
        <dbReference type="ARBA" id="ARBA00022804"/>
    </source>
</evidence>
<dbReference type="InterPro" id="IPR044067">
    <property type="entry name" value="PCV_3C_PRO"/>
</dbReference>
<feature type="region of interest" description="Disordered" evidence="26">
    <location>
        <begin position="1"/>
        <end position="48"/>
    </location>
</feature>
<keyword evidence="23" id="KW-0472">Membrane</keyword>
<feature type="compositionally biased region" description="Polar residues" evidence="26">
    <location>
        <begin position="1"/>
        <end position="21"/>
    </location>
</feature>
<dbReference type="Pfam" id="PF00910">
    <property type="entry name" value="RNA_helicase"/>
    <property type="match status" value="1"/>
</dbReference>
<dbReference type="InterPro" id="IPR009003">
    <property type="entry name" value="Peptidase_S1_PA"/>
</dbReference>
<dbReference type="PROSITE" id="PS51874">
    <property type="entry name" value="PCV_3C_PRO"/>
    <property type="match status" value="1"/>
</dbReference>
<keyword evidence="5" id="KW-0696">RNA-directed RNA polymerase</keyword>
<dbReference type="CDD" id="cd23169">
    <property type="entry name" value="ps-ssRNAv-Picornavirales"/>
    <property type="match status" value="1"/>
</dbReference>
<evidence type="ECO:0000256" key="6">
    <source>
        <dbReference type="ARBA" id="ARBA00022488"/>
    </source>
</evidence>
<keyword evidence="25" id="KW-0407">Ion channel</keyword>
<evidence type="ECO:0000256" key="13">
    <source>
        <dbReference type="ARBA" id="ARBA00022801"/>
    </source>
</evidence>
<dbReference type="SUPFAM" id="SSF88633">
    <property type="entry name" value="Positive stranded ssRNA viruses"/>
    <property type="match status" value="2"/>
</dbReference>
<keyword evidence="20" id="KW-0693">Viral RNA replication</keyword>
<evidence type="ECO:0000256" key="7">
    <source>
        <dbReference type="ARBA" id="ARBA00022561"/>
    </source>
</evidence>
<evidence type="ECO:0000256" key="11">
    <source>
        <dbReference type="ARBA" id="ARBA00022695"/>
    </source>
</evidence>
<dbReference type="InterPro" id="IPR001205">
    <property type="entry name" value="RNA-dir_pol_C"/>
</dbReference>
<name>A0AAU8JPV5_9PICO</name>
<evidence type="ECO:0000256" key="25">
    <source>
        <dbReference type="ARBA" id="ARBA00023303"/>
    </source>
</evidence>
<keyword evidence="12" id="KW-0547">Nucleotide-binding</keyword>
<evidence type="ECO:0000259" key="28">
    <source>
        <dbReference type="PROSITE" id="PS51874"/>
    </source>
</evidence>
<dbReference type="GO" id="GO:0004197">
    <property type="term" value="F:cysteine-type endopeptidase activity"/>
    <property type="evidence" value="ECO:0007669"/>
    <property type="project" value="InterPro"/>
</dbReference>
<evidence type="ECO:0000259" key="27">
    <source>
        <dbReference type="PROSITE" id="PS51218"/>
    </source>
</evidence>
<dbReference type="InterPro" id="IPR000605">
    <property type="entry name" value="Helicase_SF3_ssDNA/RNA_vir"/>
</dbReference>
<dbReference type="InterPro" id="IPR029053">
    <property type="entry name" value="Viral_coat"/>
</dbReference>
<keyword evidence="14" id="KW-1161">Viral attachment to host cell</keyword>
<keyword evidence="16" id="KW-0788">Thiol protease</keyword>
<evidence type="ECO:0000256" key="2">
    <source>
        <dbReference type="ARBA" id="ARBA00004328"/>
    </source>
</evidence>
<dbReference type="GO" id="GO:0006508">
    <property type="term" value="P:proteolysis"/>
    <property type="evidence" value="ECO:0007669"/>
    <property type="project" value="UniProtKB-KW"/>
</dbReference>
<dbReference type="Gene3D" id="1.20.960.20">
    <property type="match status" value="1"/>
</dbReference>
<dbReference type="Pfam" id="PF00680">
    <property type="entry name" value="RdRP_1"/>
    <property type="match status" value="1"/>
</dbReference>
<keyword evidence="15" id="KW-0347">Helicase</keyword>
<dbReference type="PROSITE" id="PS00028">
    <property type="entry name" value="ZINC_FINGER_C2H2_1"/>
    <property type="match status" value="1"/>
</dbReference>
<feature type="compositionally biased region" description="Polar residues" evidence="26">
    <location>
        <begin position="1873"/>
        <end position="1883"/>
    </location>
</feature>
<keyword evidence="8" id="KW-0945">Host-virus interaction</keyword>
<evidence type="ECO:0000256" key="5">
    <source>
        <dbReference type="ARBA" id="ARBA00022484"/>
    </source>
</evidence>
<evidence type="ECO:0000256" key="9">
    <source>
        <dbReference type="ARBA" id="ARBA00022670"/>
    </source>
</evidence>
<evidence type="ECO:0000256" key="23">
    <source>
        <dbReference type="ARBA" id="ARBA00023136"/>
    </source>
</evidence>
<dbReference type="SMART" id="SM00355">
    <property type="entry name" value="ZnF_C2H2"/>
    <property type="match status" value="2"/>
</dbReference>
<evidence type="ECO:0000256" key="17">
    <source>
        <dbReference type="ARBA" id="ARBA00022840"/>
    </source>
</evidence>
<evidence type="ECO:0000256" key="18">
    <source>
        <dbReference type="ARBA" id="ARBA00022844"/>
    </source>
</evidence>
<dbReference type="GO" id="GO:0034220">
    <property type="term" value="P:monoatomic ion transmembrane transport"/>
    <property type="evidence" value="ECO:0007669"/>
    <property type="project" value="UniProtKB-KW"/>
</dbReference>
<keyword evidence="17" id="KW-0067">ATP-binding</keyword>
<keyword evidence="24" id="KW-1160">Virus entry into host cell</keyword>
<reference evidence="29" key="1">
    <citation type="journal article" date="2024" name="Viruses">
        <title>Diversity of Picorna-Like Viruses in the Teltow Canal, Berlin, Germany.</title>
        <authorList>
            <person name="Zell R."/>
            <person name="Groth M."/>
            <person name="Selinka L."/>
            <person name="Selinka H.-C."/>
        </authorList>
    </citation>
    <scope>NUCLEOTIDE SEQUENCE</scope>
    <source>
        <strain evidence="29">TC-AmpiV-2 MR233-17E/373</strain>
    </source>
</reference>
<sequence>MKMSNNENSSPAQPAKSTPITDSIPESIVPVTSAGSSKMGMSISSPAQGLTVNQGTSNLIDPLLGNEIHTETNNVKSLNESVGISNMNSQTTMDRRSLIASRDWLTDAVAGRQIFKDQFPYCLFSSTSFPGAFALGIHEYVNATAVEFTMQVSASPFSTGILQLIWTPSHSSDLNKFGAPAETFTARDTTNPDNAIDCYSMLLNIGEGNTATLTVPLVNVLSTLRTKTNRILWTGDNPQLNFDPKNYNFWGNIAINVFNQLQGITEDEDQNLPVKLWARLIGPQTSLLKPYTNPITVSSLQTEGAMMSVAAAVGSALASAAPSLAVGAATTIVGAAANGIAHKVGKKCTYYTENGEDPMCINFALTNDHRSILSLAYDTKDFQDSCTDLSDSPAELDMKAIAARRSRISNTPWTASADVTSVITSFPVHPMTGVTLSTLPVNNVLNMSNLAFSSLSFAYWRGSITYTFEVVGNSYTRGALIVVYQPQGDTTPLVDIDQATAYPNAVINIAETRKFSLRIPYNSQTPWSRTPLIRPNGGGMNLIAPDTLGKISVLVLNPIRTNTASKLTQLDVNVYIHSVDIDYRAPYLNGSIAPTSWEYKLPVPPPTVALEPAMVSALTNFADTLKSRVRLQRPTLVEEPTEGIELQGNLEVEPLPGAEVFGPSSDPSPTSLMPHSHTDIRQLLTRRVPVSSGLLTDEVTLITIPLPNMGTRHPITNPVDPNVRQYPVPSFYNLLSGCYGWETGSQVISLMTGNSNLHSVNVVAQIVYSGDENWVPEFSRGFTVVPSTLAAYDDVLANDASLAFNVAVNVRREIGIPWYSMVSQLPAGPVYRRSDLDQTAIPAYVPFAFLKLYIRRDVIFPDPIPYTIAQNVGPNFQFSQFMGAPKFILYDPADAPPPTLARGRVVFPDVHTIPPFTDDVELQMETIQVRTNVMKCGLCPAKPASMVAFVKHLQSSHPREFKDVPFACPFCRKTGLLATWPDHNAECKMFDKLACPTCGVVVTDGEKLRNHVGNAHPTLKVDIPIPRSKPLGFRNKISTIGAPSRSSDLSLEMFSTPQAFVHMGDAAKKFKDILPNENLQDTLNHLTSAATNSSASIIDALAGVSVATDKIATTSDEISGMMPSITEFFDSGTDTFKKMNEIFTSLQGVFTVATKDGVSERDELKNRTRIFASAARAVRDRDWEPIFTEIFLEMFDRFTLVDPVLMTVGLKAILMVISPTSRMHSILTSTILAKSSLVVEKLIPDSWKEIFGSMFQGSEDDTISFGKAILLLFAFGGVVLSGLQTPTAFFREFGKNFSFLNLARSSASLSVLVDSINQLKKWIQEKYFGRSVWEGYDWLLKNRELIGGFQADYFEYLDFSLNKILNSSLLRSRAIKLGETAKMIASNLVKIRTGSNEITALMKQAEFFIQLAQQSRQVPFGLVRTRPTVVTLQGASQCGKTFLATTALPHYLNELLRWPQEPVFLVSSATEDFMSGYSQQMITMIDDLLQMKEGKDLTGFVNMIGNAPYRVNMAAIAEKGTQFLSEVVIATMNPAHPKVDKFVNHPPAIYNRLYDYYFHVVAKEPYNIGGRLNKKKVIAEGLRNPDDYLDFYRQTYVNETRIPPVRDQLAGEKVSFFQIVSLIAQAVLAEETVAKDLNDEAESQATAYPDFPADLLPDDWDTHFQSRSSSQNRALRINRIVQTLSRLRPNVPTVEPGKLYKDIQWLISEDYSDNILMGLDWDHVFGETCYGKTLYLHESQDAAFLAAETSGPTKFWHNHWKCQPHIRKYVKMSLGGISSGNPVYDFIWKSWRRASQTYAGWYATYPVLMNFLKWYALGIALQLAIQGVASFSNWWNLDPRLESEEESPTESQKRDDQESLASEFFSSESQASWYNSGSPTSGTKGKVRVARPSGVKKGVGKKAAQSDIPPMFPLVKRNTVRLTACGYSIRALGWKKDILIVNRHFMAMIPEGATITMERWTPNTATSRLESFPIKFHVADTVDFIYEDDQPMDLVLWKTGWKTGTFKDISNHFLHEEDLDRVTGQDGYRISDVITNFSNFAYTESELPFNAATMTSTKIPLAIVARGGGEKGICGSPWVVTNPAFFGNLGKICGIHAFGGKGIAGAVPITIEALESVETGFTEPSFQPSQVNFEMSADADSETTLLYHDFHGRVSASDAFIQPRRTELQPSPIFGEVCEVTHEPAVLSNRDPRLDDPAVFDRDLVKKTDRLSSWFKNESEVDVATKAIIDELSYLPIKLTPRLLTLDEAVNGVDGPPHMAETGLEMRNSPGYPWNKKHHGKGKFPFFKERVQKEGERLKYDITDPILAARVHERMTLAMQGKIPDNSIWLDVMKDELRPKAKCRSGATRIINAPPLDLMICMNVLFGAFRIFFMDPDLVGLPLESALGVDPRASWPAFGMLYKQAMTLFGVDFSKFDSSQLAEFYKQIAKIINTWYRMFQEDQTNIDQECLARETIAFEIGHTLHLYGSTLYTDDHGLPSGVPGGFTTIFNIMVNMILSRITFIRTGLHISTYRKHTRNIFLGDDGLHAVLRSEDPKINEALLKYNRIELAKVASEIGMTVTMPDKVSDLTPSDAFEDISFLKSAFTDSVIPGYYLPGMDKKTIGNLLNWYRPRKNPDQFRTNIEEALKFAAPHGKVYYNELVADLKMNGKMQVLYPGNELSEVLPPFEAVFYSTYLPFGMDGLEQTPLFDFPFEI</sequence>
<keyword evidence="9" id="KW-0645">Protease</keyword>
<keyword evidence="19" id="KW-1043">Host membrane</keyword>
<dbReference type="Gene3D" id="3.30.70.270">
    <property type="match status" value="1"/>
</dbReference>
<evidence type="ECO:0000256" key="4">
    <source>
        <dbReference type="ARBA" id="ARBA00022448"/>
    </source>
</evidence>
<evidence type="ECO:0000313" key="29">
    <source>
        <dbReference type="EMBL" id="XCM67644.1"/>
    </source>
</evidence>
<dbReference type="SUPFAM" id="SSF56672">
    <property type="entry name" value="DNA/RNA polymerases"/>
    <property type="match status" value="1"/>
</dbReference>
<dbReference type="GO" id="GO:0003723">
    <property type="term" value="F:RNA binding"/>
    <property type="evidence" value="ECO:0007669"/>
    <property type="project" value="InterPro"/>
</dbReference>
<evidence type="ECO:0000256" key="22">
    <source>
        <dbReference type="ARBA" id="ARBA00023065"/>
    </source>
</evidence>
<dbReference type="Pfam" id="PF00073">
    <property type="entry name" value="Rhv"/>
    <property type="match status" value="2"/>
</dbReference>
<evidence type="ECO:0000256" key="16">
    <source>
        <dbReference type="ARBA" id="ARBA00022807"/>
    </source>
</evidence>
<evidence type="ECO:0000256" key="21">
    <source>
        <dbReference type="ARBA" id="ARBA00023039"/>
    </source>
</evidence>
<protein>
    <recommendedName>
        <fullName evidence="3">Genome polyprotein</fullName>
    </recommendedName>
</protein>
<dbReference type="GO" id="GO:0003968">
    <property type="term" value="F:RNA-directed RNA polymerase activity"/>
    <property type="evidence" value="ECO:0007669"/>
    <property type="project" value="UniProtKB-KW"/>
</dbReference>
<keyword evidence="21" id="KW-1182">Viral ion channel</keyword>
<keyword evidence="6" id="KW-1036">Host cytoplasmic vesicle</keyword>
<dbReference type="GO" id="GO:0044162">
    <property type="term" value="C:host cell cytoplasmic vesicle membrane"/>
    <property type="evidence" value="ECO:0007669"/>
    <property type="project" value="UniProtKB-SubCell"/>
</dbReference>